<dbReference type="PANTHER" id="PTHR43163:SF6">
    <property type="entry name" value="DIPEPTIDE TRANSPORT SYSTEM PERMEASE PROTEIN DPPB-RELATED"/>
    <property type="match status" value="1"/>
</dbReference>
<comment type="similarity">
    <text evidence="7">Belongs to the binding-protein-dependent transport system permease family.</text>
</comment>
<evidence type="ECO:0000256" key="1">
    <source>
        <dbReference type="ARBA" id="ARBA00004651"/>
    </source>
</evidence>
<dbReference type="Gene3D" id="1.10.3720.10">
    <property type="entry name" value="MetI-like"/>
    <property type="match status" value="1"/>
</dbReference>
<keyword evidence="2 7" id="KW-0813">Transport</keyword>
<feature type="transmembrane region" description="Helical" evidence="7">
    <location>
        <begin position="252"/>
        <end position="274"/>
    </location>
</feature>
<feature type="transmembrane region" description="Helical" evidence="7">
    <location>
        <begin position="294"/>
        <end position="318"/>
    </location>
</feature>
<evidence type="ECO:0000313" key="9">
    <source>
        <dbReference type="EMBL" id="MBB4349313.1"/>
    </source>
</evidence>
<organism evidence="9 12">
    <name type="scientific">Aliirhizobium cellulosilyticum</name>
    <dbReference type="NCBI Taxonomy" id="393664"/>
    <lineage>
        <taxon>Bacteria</taxon>
        <taxon>Pseudomonadati</taxon>
        <taxon>Pseudomonadota</taxon>
        <taxon>Alphaproteobacteria</taxon>
        <taxon>Hyphomicrobiales</taxon>
        <taxon>Rhizobiaceae</taxon>
        <taxon>Aliirhizobium</taxon>
    </lineage>
</organism>
<feature type="transmembrane region" description="Helical" evidence="7">
    <location>
        <begin position="120"/>
        <end position="143"/>
    </location>
</feature>
<sequence>MSDTITGLDVARQRGASRRDTTLVHYTVVRLLLAVLTVWLVASLVFVCLTATGDPVSLMLDPDTSVDERARVAAVLGYDKSLGEQYVGFLWAAASGDFPVSLRYQENALFVALDRLPASLLLGSLGLLVGATVGIVLGAISVVSKNALIANVPIVFAAMVDAVPTFFLGVLLILLFGIFLRLVPISGSGSLTHLLLPVGLLATTVAAPIARVFRAALLEARTADHIVAAQARGLSASAVFFRHIFMNSLIPVANVGGVQAGMVFGGAVIVETLFRWPGIGQLIIGAIQNRDFPLITACVLILSVGFALVTFIVDVIAVKLDPRTRQ</sequence>
<dbReference type="Proteomes" id="UP000524535">
    <property type="component" value="Unassembled WGS sequence"/>
</dbReference>
<protein>
    <submittedName>
        <fullName evidence="9">Peptide/nickel transport system permease protein</fullName>
    </submittedName>
</protein>
<evidence type="ECO:0000313" key="11">
    <source>
        <dbReference type="EMBL" id="MBB4447097.1"/>
    </source>
</evidence>
<evidence type="ECO:0000256" key="7">
    <source>
        <dbReference type="RuleBase" id="RU363032"/>
    </source>
</evidence>
<evidence type="ECO:0000256" key="3">
    <source>
        <dbReference type="ARBA" id="ARBA00022475"/>
    </source>
</evidence>
<evidence type="ECO:0000259" key="8">
    <source>
        <dbReference type="PROSITE" id="PS50928"/>
    </source>
</evidence>
<dbReference type="CDD" id="cd06261">
    <property type="entry name" value="TM_PBP2"/>
    <property type="match status" value="1"/>
</dbReference>
<dbReference type="PANTHER" id="PTHR43163">
    <property type="entry name" value="DIPEPTIDE TRANSPORT SYSTEM PERMEASE PROTEIN DPPB-RELATED"/>
    <property type="match status" value="1"/>
</dbReference>
<dbReference type="GO" id="GO:0055085">
    <property type="term" value="P:transmembrane transport"/>
    <property type="evidence" value="ECO:0007669"/>
    <property type="project" value="InterPro"/>
</dbReference>
<name>A0A7W6S8U1_9HYPH</name>
<evidence type="ECO:0000256" key="6">
    <source>
        <dbReference type="ARBA" id="ARBA00023136"/>
    </source>
</evidence>
<evidence type="ECO:0000313" key="10">
    <source>
        <dbReference type="EMBL" id="MBB4412465.1"/>
    </source>
</evidence>
<dbReference type="Proteomes" id="UP000520770">
    <property type="component" value="Unassembled WGS sequence"/>
</dbReference>
<evidence type="ECO:0000256" key="5">
    <source>
        <dbReference type="ARBA" id="ARBA00022989"/>
    </source>
</evidence>
<dbReference type="InterPro" id="IPR000515">
    <property type="entry name" value="MetI-like"/>
</dbReference>
<dbReference type="Pfam" id="PF00528">
    <property type="entry name" value="BPD_transp_1"/>
    <property type="match status" value="1"/>
</dbReference>
<proteinExistence type="inferred from homology"/>
<feature type="domain" description="ABC transmembrane type-1" evidence="8">
    <location>
        <begin position="116"/>
        <end position="313"/>
    </location>
</feature>
<feature type="transmembrane region" description="Helical" evidence="7">
    <location>
        <begin position="194"/>
        <end position="213"/>
    </location>
</feature>
<keyword evidence="6 7" id="KW-0472">Membrane</keyword>
<reference evidence="12 13" key="1">
    <citation type="submission" date="2020-08" db="EMBL/GenBank/DDBJ databases">
        <title>Genomic Encyclopedia of Type Strains, Phase IV (KMG-V): Genome sequencing to study the core and pangenomes of soil and plant-associated prokaryotes.</title>
        <authorList>
            <person name="Whitman W."/>
        </authorList>
    </citation>
    <scope>NUCLEOTIDE SEQUENCE [LARGE SCALE GENOMIC DNA]</scope>
    <source>
        <strain evidence="10 13">SEMIA 444</strain>
        <strain evidence="9 12">SEMIA 448</strain>
        <strain evidence="11 14">SEMIA 452</strain>
    </source>
</reference>
<dbReference type="AlphaFoldDB" id="A0A7W6S8U1"/>
<keyword evidence="4 7" id="KW-0812">Transmembrane</keyword>
<dbReference type="EMBL" id="JACIGW010000003">
    <property type="protein sequence ID" value="MBB4349313.1"/>
    <property type="molecule type" value="Genomic_DNA"/>
</dbReference>
<dbReference type="GO" id="GO:0005886">
    <property type="term" value="C:plasma membrane"/>
    <property type="evidence" value="ECO:0007669"/>
    <property type="project" value="UniProtKB-SubCell"/>
</dbReference>
<evidence type="ECO:0000313" key="13">
    <source>
        <dbReference type="Proteomes" id="UP000524535"/>
    </source>
</evidence>
<evidence type="ECO:0000256" key="2">
    <source>
        <dbReference type="ARBA" id="ARBA00022448"/>
    </source>
</evidence>
<feature type="transmembrane region" description="Helical" evidence="7">
    <location>
        <begin position="155"/>
        <end position="182"/>
    </location>
</feature>
<gene>
    <name evidence="10" type="ORF">GGE31_002978</name>
    <name evidence="9" type="ORF">GGE33_003075</name>
    <name evidence="11" type="ORF">GGE35_002919</name>
</gene>
<dbReference type="EMBL" id="JACIHM010000003">
    <property type="protein sequence ID" value="MBB4447097.1"/>
    <property type="molecule type" value="Genomic_DNA"/>
</dbReference>
<dbReference type="RefSeq" id="WP_183824369.1">
    <property type="nucleotide sequence ID" value="NZ_JACIGW010000003.1"/>
</dbReference>
<evidence type="ECO:0000256" key="4">
    <source>
        <dbReference type="ARBA" id="ARBA00022692"/>
    </source>
</evidence>
<feature type="transmembrane region" description="Helical" evidence="7">
    <location>
        <begin position="28"/>
        <end position="52"/>
    </location>
</feature>
<dbReference type="Proteomes" id="UP000576087">
    <property type="component" value="Unassembled WGS sequence"/>
</dbReference>
<keyword evidence="3" id="KW-1003">Cell membrane</keyword>
<evidence type="ECO:0000313" key="14">
    <source>
        <dbReference type="Proteomes" id="UP000576087"/>
    </source>
</evidence>
<keyword evidence="5 7" id="KW-1133">Transmembrane helix</keyword>
<dbReference type="InterPro" id="IPR035906">
    <property type="entry name" value="MetI-like_sf"/>
</dbReference>
<keyword evidence="13" id="KW-1185">Reference proteome</keyword>
<dbReference type="SUPFAM" id="SSF161098">
    <property type="entry name" value="MetI-like"/>
    <property type="match status" value="1"/>
</dbReference>
<dbReference type="EMBL" id="JACIGY010000003">
    <property type="protein sequence ID" value="MBB4412465.1"/>
    <property type="molecule type" value="Genomic_DNA"/>
</dbReference>
<evidence type="ECO:0000313" key="12">
    <source>
        <dbReference type="Proteomes" id="UP000520770"/>
    </source>
</evidence>
<accession>A0A7W6S8U1</accession>
<comment type="subcellular location">
    <subcellularLocation>
        <location evidence="1 7">Cell membrane</location>
        <topology evidence="1 7">Multi-pass membrane protein</topology>
    </subcellularLocation>
</comment>
<dbReference type="PROSITE" id="PS50928">
    <property type="entry name" value="ABC_TM1"/>
    <property type="match status" value="1"/>
</dbReference>
<comment type="caution">
    <text evidence="9">The sequence shown here is derived from an EMBL/GenBank/DDBJ whole genome shotgun (WGS) entry which is preliminary data.</text>
</comment>